<dbReference type="InterPro" id="IPR023293">
    <property type="entry name" value="dGTP_triP_hydro_central_sf"/>
</dbReference>
<dbReference type="SMART" id="SM00471">
    <property type="entry name" value="HDc"/>
    <property type="match status" value="1"/>
</dbReference>
<dbReference type="PROSITE" id="PS51831">
    <property type="entry name" value="HD"/>
    <property type="match status" value="1"/>
</dbReference>
<dbReference type="InterPro" id="IPR006261">
    <property type="entry name" value="dGTPase"/>
</dbReference>
<dbReference type="InterPro" id="IPR027432">
    <property type="entry name" value="dGTP_triphosphohydrolase_C"/>
</dbReference>
<feature type="domain" description="HD" evidence="2">
    <location>
        <begin position="65"/>
        <end position="258"/>
    </location>
</feature>
<gene>
    <name evidence="3" type="ORF">GCM10023338_03170</name>
</gene>
<protein>
    <submittedName>
        <fullName evidence="3">Deoxyguanosinetriphosphate triphosphohydrolase</fullName>
    </submittedName>
</protein>
<dbReference type="Pfam" id="PF13286">
    <property type="entry name" value="HD_assoc"/>
    <property type="match status" value="1"/>
</dbReference>
<accession>A0ABP9MD93</accession>
<dbReference type="InterPro" id="IPR003607">
    <property type="entry name" value="HD/PDEase_dom"/>
</dbReference>
<dbReference type="NCBIfam" id="NF002205">
    <property type="entry name" value="PRK01096.1"/>
    <property type="match status" value="1"/>
</dbReference>
<keyword evidence="1" id="KW-0378">Hydrolase</keyword>
<proteinExistence type="predicted"/>
<dbReference type="InterPro" id="IPR050135">
    <property type="entry name" value="dGTPase-like"/>
</dbReference>
<dbReference type="Proteomes" id="UP001500631">
    <property type="component" value="Unassembled WGS sequence"/>
</dbReference>
<dbReference type="Gene3D" id="1.10.3410.10">
    <property type="entry name" value="putative deoxyguanosinetriphosphate triphosphohydrolase like domain"/>
    <property type="match status" value="1"/>
</dbReference>
<sequence>MTKMNWQHLLTRERLGVANSNDTQQWYRSTFQKDYDRLIFSAAFRRLQDKTQVFPLAQTDYVRTRLTHSLEVSSVARSIGMLVGQHLSNNFSLGDFRASDIGTILSAAALAHDIGNPPFGHAGEDGIGQFFADSPVGQKALEEMSLAEQQDLLNFEGNAQAFRLLTKLQNVDNDGGMQLSLSTLASFIKYPCGSLERKKINHVALKKFNFFQAEKESFRYIVDRLGMVSLLKENNETIAWARHPLVYLLEAADDLCYSLVDVEDAYRLSLISSGLVINFYQTIIDRYGGFPNKVKRISRDKDKIEYLRAFAMGLLIDEVVAAFIKYEEQILKGECEVDLLSLIPSADALANIKSYAYDHIYVSKPVLEVGIAGHEIIDGLLKAFVGAVNQEYYLKSTSKSRMLISFLPDQFLGPNRKLDDNPYLRILKITDFISGMTDRYAVHVYQMISGVHLTT</sequence>
<dbReference type="PANTHER" id="PTHR11373">
    <property type="entry name" value="DEOXYNUCLEOSIDE TRIPHOSPHATE TRIPHOSPHOHYDROLASE"/>
    <property type="match status" value="1"/>
</dbReference>
<evidence type="ECO:0000313" key="4">
    <source>
        <dbReference type="Proteomes" id="UP001500631"/>
    </source>
</evidence>
<name>A0ABP9MD93_9GAMM</name>
<dbReference type="NCBIfam" id="TIGR01353">
    <property type="entry name" value="dGTP_triPase"/>
    <property type="match status" value="1"/>
</dbReference>
<dbReference type="Gene3D" id="1.10.3210.10">
    <property type="entry name" value="Hypothetical protein af1432"/>
    <property type="match status" value="1"/>
</dbReference>
<dbReference type="RefSeq" id="WP_077926245.1">
    <property type="nucleotide sequence ID" value="NZ_BAABKE010000001.1"/>
</dbReference>
<dbReference type="SUPFAM" id="SSF109604">
    <property type="entry name" value="HD-domain/PDEase-like"/>
    <property type="match status" value="1"/>
</dbReference>
<comment type="caution">
    <text evidence="3">The sequence shown here is derived from an EMBL/GenBank/DDBJ whole genome shotgun (WGS) entry which is preliminary data.</text>
</comment>
<keyword evidence="4" id="KW-1185">Reference proteome</keyword>
<dbReference type="Pfam" id="PF01966">
    <property type="entry name" value="HD"/>
    <property type="match status" value="1"/>
</dbReference>
<evidence type="ECO:0000259" key="2">
    <source>
        <dbReference type="PROSITE" id="PS51831"/>
    </source>
</evidence>
<organism evidence="3 4">
    <name type="scientific">Wohlfahrtiimonas larvae</name>
    <dbReference type="NCBI Taxonomy" id="1157986"/>
    <lineage>
        <taxon>Bacteria</taxon>
        <taxon>Pseudomonadati</taxon>
        <taxon>Pseudomonadota</taxon>
        <taxon>Gammaproteobacteria</taxon>
        <taxon>Cardiobacteriales</taxon>
        <taxon>Ignatzschineriaceae</taxon>
        <taxon>Wohlfahrtiimonas</taxon>
    </lineage>
</organism>
<reference evidence="4" key="1">
    <citation type="journal article" date="2019" name="Int. J. Syst. Evol. Microbiol.">
        <title>The Global Catalogue of Microorganisms (GCM) 10K type strain sequencing project: providing services to taxonomists for standard genome sequencing and annotation.</title>
        <authorList>
            <consortium name="The Broad Institute Genomics Platform"/>
            <consortium name="The Broad Institute Genome Sequencing Center for Infectious Disease"/>
            <person name="Wu L."/>
            <person name="Ma J."/>
        </authorList>
    </citation>
    <scope>NUCLEOTIDE SEQUENCE [LARGE SCALE GENOMIC DNA]</scope>
    <source>
        <strain evidence="4">JCM 18424</strain>
    </source>
</reference>
<dbReference type="InterPro" id="IPR006674">
    <property type="entry name" value="HD_domain"/>
</dbReference>
<dbReference type="CDD" id="cd00077">
    <property type="entry name" value="HDc"/>
    <property type="match status" value="1"/>
</dbReference>
<dbReference type="Gene3D" id="1.10.3550.10">
    <property type="entry name" value="eoxyguanosinetriphosphate triphosphohydrolase domain-like"/>
    <property type="match status" value="1"/>
</dbReference>
<dbReference type="PANTHER" id="PTHR11373:SF32">
    <property type="entry name" value="DEOXYGUANOSINETRIPHOSPHATE TRIPHOSPHOHYDROLASE"/>
    <property type="match status" value="1"/>
</dbReference>
<dbReference type="InterPro" id="IPR026875">
    <property type="entry name" value="PHydrolase_assoc_dom"/>
</dbReference>
<evidence type="ECO:0000313" key="3">
    <source>
        <dbReference type="EMBL" id="GAA5094632.1"/>
    </source>
</evidence>
<evidence type="ECO:0000256" key="1">
    <source>
        <dbReference type="ARBA" id="ARBA00022801"/>
    </source>
</evidence>
<dbReference type="EMBL" id="BAABKE010000001">
    <property type="protein sequence ID" value="GAA5094632.1"/>
    <property type="molecule type" value="Genomic_DNA"/>
</dbReference>